<evidence type="ECO:0000313" key="2">
    <source>
        <dbReference type="EMBL" id="BDG03983.1"/>
    </source>
</evidence>
<sequence>MALPVFGKAHEAPAGPGFVWFVYGSSLDGEAFSAWAREHGYDTPDLGRGRPARLAGFRLAFDVVSRHWGGAVASLAEAPGEVVEGLAVPMPGGARGLVDHKEGALSGLYEPVPVKVRTTDGTEVDAVAYRAATSRRLASDGVPAPAYLDALVRGARAAGLSASWIARLEAFRGDAGADVRG</sequence>
<dbReference type="Proteomes" id="UP001162891">
    <property type="component" value="Chromosome"/>
</dbReference>
<dbReference type="PANTHER" id="PTHR12935">
    <property type="entry name" value="GAMMA-GLUTAMYLCYCLOTRANSFERASE"/>
    <property type="match status" value="1"/>
</dbReference>
<dbReference type="EMBL" id="AP025591">
    <property type="protein sequence ID" value="BDG03983.1"/>
    <property type="molecule type" value="Genomic_DNA"/>
</dbReference>
<dbReference type="InterPro" id="IPR036568">
    <property type="entry name" value="GGCT-like_sf"/>
</dbReference>
<evidence type="ECO:0008006" key="4">
    <source>
        <dbReference type="Google" id="ProtNLM"/>
    </source>
</evidence>
<keyword evidence="3" id="KW-1185">Reference proteome</keyword>
<protein>
    <recommendedName>
        <fullName evidence="4">Gamma-glutamylcyclotransferase</fullName>
    </recommendedName>
</protein>
<name>A0ABN6MSL7_9BACT</name>
<dbReference type="InterPro" id="IPR013024">
    <property type="entry name" value="GGCT-like"/>
</dbReference>
<evidence type="ECO:0000256" key="1">
    <source>
        <dbReference type="ARBA" id="ARBA00023239"/>
    </source>
</evidence>
<accession>A0ABN6MSL7</accession>
<gene>
    <name evidence="2" type="ORF">AMOR_29790</name>
</gene>
<dbReference type="RefSeq" id="WP_248352358.1">
    <property type="nucleotide sequence ID" value="NZ_AP025591.1"/>
</dbReference>
<dbReference type="PANTHER" id="PTHR12935:SF0">
    <property type="entry name" value="GAMMA-GLUTAMYLCYCLOTRANSFERASE"/>
    <property type="match status" value="1"/>
</dbReference>
<organism evidence="2 3">
    <name type="scientific">Anaeromyxobacter oryzae</name>
    <dbReference type="NCBI Taxonomy" id="2918170"/>
    <lineage>
        <taxon>Bacteria</taxon>
        <taxon>Pseudomonadati</taxon>
        <taxon>Myxococcota</taxon>
        <taxon>Myxococcia</taxon>
        <taxon>Myxococcales</taxon>
        <taxon>Cystobacterineae</taxon>
        <taxon>Anaeromyxobacteraceae</taxon>
        <taxon>Anaeromyxobacter</taxon>
    </lineage>
</organism>
<dbReference type="Gene3D" id="3.10.490.10">
    <property type="entry name" value="Gamma-glutamyl cyclotransferase-like"/>
    <property type="match status" value="1"/>
</dbReference>
<dbReference type="CDD" id="cd06661">
    <property type="entry name" value="GGCT_like"/>
    <property type="match status" value="1"/>
</dbReference>
<dbReference type="Pfam" id="PF13772">
    <property type="entry name" value="AIG2_2"/>
    <property type="match status" value="1"/>
</dbReference>
<dbReference type="InterPro" id="IPR017939">
    <property type="entry name" value="G-Glutamylcylcotransferase"/>
</dbReference>
<proteinExistence type="predicted"/>
<reference evidence="3" key="1">
    <citation type="journal article" date="2022" name="Int. J. Syst. Evol. Microbiol.">
        <title>Anaeromyxobacter oryzae sp. nov., Anaeromyxobacter diazotrophicus sp. nov. and Anaeromyxobacter paludicola sp. nov., isolated from paddy soils.</title>
        <authorList>
            <person name="Itoh H."/>
            <person name="Xu Z."/>
            <person name="Mise K."/>
            <person name="Masuda Y."/>
            <person name="Ushijima N."/>
            <person name="Hayakawa C."/>
            <person name="Shiratori Y."/>
            <person name="Senoo K."/>
        </authorList>
    </citation>
    <scope>NUCLEOTIDE SEQUENCE [LARGE SCALE GENOMIC DNA]</scope>
    <source>
        <strain evidence="3">Red232</strain>
    </source>
</reference>
<evidence type="ECO:0000313" key="3">
    <source>
        <dbReference type="Proteomes" id="UP001162891"/>
    </source>
</evidence>
<dbReference type="SUPFAM" id="SSF110857">
    <property type="entry name" value="Gamma-glutamyl cyclotransferase-like"/>
    <property type="match status" value="1"/>
</dbReference>
<keyword evidence="1" id="KW-0456">Lyase</keyword>